<dbReference type="InterPro" id="IPR029058">
    <property type="entry name" value="AB_hydrolase_fold"/>
</dbReference>
<organism evidence="3 4">
    <name type="scientific">Ameyamaea chiangmaiensis</name>
    <dbReference type="NCBI Taxonomy" id="442969"/>
    <lineage>
        <taxon>Bacteria</taxon>
        <taxon>Pseudomonadati</taxon>
        <taxon>Pseudomonadota</taxon>
        <taxon>Alphaproteobacteria</taxon>
        <taxon>Acetobacterales</taxon>
        <taxon>Acetobacteraceae</taxon>
        <taxon>Ameyamaea</taxon>
    </lineage>
</organism>
<dbReference type="AlphaFoldDB" id="A0A850PA42"/>
<keyword evidence="1" id="KW-0732">Signal</keyword>
<keyword evidence="4" id="KW-1185">Reference proteome</keyword>
<dbReference type="Gene3D" id="3.40.50.1820">
    <property type="entry name" value="alpha/beta hydrolase"/>
    <property type="match status" value="1"/>
</dbReference>
<accession>A0A850PA42</accession>
<gene>
    <name evidence="3" type="ORF">HUK82_09560</name>
</gene>
<dbReference type="PANTHER" id="PTHR43037:SF5">
    <property type="entry name" value="FERULOYL ESTERASE"/>
    <property type="match status" value="1"/>
</dbReference>
<sequence>MSEATPLSSLGYGALPAVACTADRRFCFWSYVPRAAFDGGRRPPVLVAVHGSDRRAESLRDQFAPLAERAGAVVVAPLFPLGADDGDRDDGYKYPGVGNARHDRVLLAMLDDLQRRYPVACDRIVLFGFSGGAHFAHRFMFLHPERVRSVSICAPGSVTLPGHPQPWWVGTGDYEARFGRPFPIDALRRVSVHLAVGEDDLSTGLITHTPQSPTWMPGANAAGRTRVDRLHALREALRELGFDPHFETLPGVGHDERAHVINASRFLEPFLDGADAVPSDPPSCTGPTQ</sequence>
<comment type="caution">
    <text evidence="3">The sequence shown here is derived from an EMBL/GenBank/DDBJ whole genome shotgun (WGS) entry which is preliminary data.</text>
</comment>
<keyword evidence="2 3" id="KW-0378">Hydrolase</keyword>
<dbReference type="InterPro" id="IPR050955">
    <property type="entry name" value="Plant_Biomass_Hydrol_Est"/>
</dbReference>
<dbReference type="EMBL" id="JABXXR010000066">
    <property type="protein sequence ID" value="NVN40808.1"/>
    <property type="molecule type" value="Genomic_DNA"/>
</dbReference>
<proteinExistence type="predicted"/>
<dbReference type="InterPro" id="IPR000801">
    <property type="entry name" value="Esterase-like"/>
</dbReference>
<dbReference type="GO" id="GO:0016787">
    <property type="term" value="F:hydrolase activity"/>
    <property type="evidence" value="ECO:0007669"/>
    <property type="project" value="UniProtKB-KW"/>
</dbReference>
<evidence type="ECO:0000313" key="4">
    <source>
        <dbReference type="Proteomes" id="UP000585665"/>
    </source>
</evidence>
<dbReference type="Proteomes" id="UP000585665">
    <property type="component" value="Unassembled WGS sequence"/>
</dbReference>
<evidence type="ECO:0000313" key="3">
    <source>
        <dbReference type="EMBL" id="NVN40808.1"/>
    </source>
</evidence>
<dbReference type="SUPFAM" id="SSF53474">
    <property type="entry name" value="alpha/beta-Hydrolases"/>
    <property type="match status" value="1"/>
</dbReference>
<reference evidence="3 4" key="1">
    <citation type="submission" date="2020-06" db="EMBL/GenBank/DDBJ databases">
        <title>Description of novel acetic acid bacteria.</title>
        <authorList>
            <person name="Sombolestani A."/>
        </authorList>
    </citation>
    <scope>NUCLEOTIDE SEQUENCE [LARGE SCALE GENOMIC DNA]</scope>
    <source>
        <strain evidence="3 4">LMG 27010</strain>
    </source>
</reference>
<protein>
    <submittedName>
        <fullName evidence="3">Alpha/beta hydrolase</fullName>
    </submittedName>
</protein>
<dbReference type="Pfam" id="PF00756">
    <property type="entry name" value="Esterase"/>
    <property type="match status" value="1"/>
</dbReference>
<evidence type="ECO:0000256" key="2">
    <source>
        <dbReference type="ARBA" id="ARBA00022801"/>
    </source>
</evidence>
<name>A0A850PA42_9PROT</name>
<dbReference type="RefSeq" id="WP_176613745.1">
    <property type="nucleotide sequence ID" value="NZ_JABXXR010000066.1"/>
</dbReference>
<evidence type="ECO:0000256" key="1">
    <source>
        <dbReference type="ARBA" id="ARBA00022729"/>
    </source>
</evidence>
<dbReference type="PANTHER" id="PTHR43037">
    <property type="entry name" value="UNNAMED PRODUCT-RELATED"/>
    <property type="match status" value="1"/>
</dbReference>